<keyword evidence="3" id="KW-0805">Transcription regulation</keyword>
<evidence type="ECO:0000256" key="3">
    <source>
        <dbReference type="ARBA" id="ARBA00023015"/>
    </source>
</evidence>
<dbReference type="CDD" id="cd00067">
    <property type="entry name" value="GAL4"/>
    <property type="match status" value="1"/>
</dbReference>
<name>A0A9W9LPK5_9EURO</name>
<dbReference type="GO" id="GO:0000981">
    <property type="term" value="F:DNA-binding transcription factor activity, RNA polymerase II-specific"/>
    <property type="evidence" value="ECO:0007669"/>
    <property type="project" value="InterPro"/>
</dbReference>
<dbReference type="InterPro" id="IPR007219">
    <property type="entry name" value="XnlR_reg_dom"/>
</dbReference>
<dbReference type="GO" id="GO:0006351">
    <property type="term" value="P:DNA-templated transcription"/>
    <property type="evidence" value="ECO:0007669"/>
    <property type="project" value="InterPro"/>
</dbReference>
<dbReference type="OrthoDB" id="2563500at2759"/>
<dbReference type="Pfam" id="PF04082">
    <property type="entry name" value="Fungal_trans"/>
    <property type="match status" value="1"/>
</dbReference>
<dbReference type="Proteomes" id="UP001149163">
    <property type="component" value="Unassembled WGS sequence"/>
</dbReference>
<dbReference type="GeneID" id="81424723"/>
<dbReference type="InterPro" id="IPR050815">
    <property type="entry name" value="TF_fung"/>
</dbReference>
<evidence type="ECO:0000313" key="9">
    <source>
        <dbReference type="Proteomes" id="UP001149163"/>
    </source>
</evidence>
<keyword evidence="4" id="KW-0238">DNA-binding</keyword>
<evidence type="ECO:0000256" key="5">
    <source>
        <dbReference type="ARBA" id="ARBA00023163"/>
    </source>
</evidence>
<dbReference type="PANTHER" id="PTHR47338:SF7">
    <property type="entry name" value="ZN(II)2CYS6 TRANSCRIPTION FACTOR (EUROFUNG)"/>
    <property type="match status" value="1"/>
</dbReference>
<evidence type="ECO:0000313" key="8">
    <source>
        <dbReference type="EMBL" id="KAJ5167828.1"/>
    </source>
</evidence>
<dbReference type="PROSITE" id="PS50048">
    <property type="entry name" value="ZN2_CY6_FUNGAL_2"/>
    <property type="match status" value="1"/>
</dbReference>
<organism evidence="8 9">
    <name type="scientific">Penicillium canariense</name>
    <dbReference type="NCBI Taxonomy" id="189055"/>
    <lineage>
        <taxon>Eukaryota</taxon>
        <taxon>Fungi</taxon>
        <taxon>Dikarya</taxon>
        <taxon>Ascomycota</taxon>
        <taxon>Pezizomycotina</taxon>
        <taxon>Eurotiomycetes</taxon>
        <taxon>Eurotiomycetidae</taxon>
        <taxon>Eurotiales</taxon>
        <taxon>Aspergillaceae</taxon>
        <taxon>Penicillium</taxon>
    </lineage>
</organism>
<dbReference type="SMART" id="SM00066">
    <property type="entry name" value="GAL4"/>
    <property type="match status" value="2"/>
</dbReference>
<keyword evidence="6" id="KW-0539">Nucleus</keyword>
<dbReference type="PANTHER" id="PTHR47338">
    <property type="entry name" value="ZN(II)2CYS6 TRANSCRIPTION FACTOR (EUROFUNG)-RELATED"/>
    <property type="match status" value="1"/>
</dbReference>
<dbReference type="PROSITE" id="PS00463">
    <property type="entry name" value="ZN2_CY6_FUNGAL_1"/>
    <property type="match status" value="1"/>
</dbReference>
<dbReference type="GO" id="GO:0003677">
    <property type="term" value="F:DNA binding"/>
    <property type="evidence" value="ECO:0007669"/>
    <property type="project" value="UniProtKB-KW"/>
</dbReference>
<accession>A0A9W9LPK5</accession>
<dbReference type="Gene3D" id="4.10.240.10">
    <property type="entry name" value="Zn(2)-C6 fungal-type DNA-binding domain"/>
    <property type="match status" value="1"/>
</dbReference>
<reference evidence="8" key="1">
    <citation type="submission" date="2022-11" db="EMBL/GenBank/DDBJ databases">
        <authorList>
            <person name="Petersen C."/>
        </authorList>
    </citation>
    <scope>NUCLEOTIDE SEQUENCE</scope>
    <source>
        <strain evidence="8">IBT 26290</strain>
    </source>
</reference>
<dbReference type="InterPro" id="IPR001138">
    <property type="entry name" value="Zn2Cys6_DnaBD"/>
</dbReference>
<dbReference type="RefSeq" id="XP_056544289.1">
    <property type="nucleotide sequence ID" value="XM_056685547.1"/>
</dbReference>
<evidence type="ECO:0000256" key="6">
    <source>
        <dbReference type="ARBA" id="ARBA00023242"/>
    </source>
</evidence>
<evidence type="ECO:0000256" key="2">
    <source>
        <dbReference type="ARBA" id="ARBA00022723"/>
    </source>
</evidence>
<keyword evidence="5" id="KW-0804">Transcription</keyword>
<sequence length="557" mass="63135">MGRVQPSPCFQCRFRKVRCDRRPGRCTNCERLDFSCSFQRDQAGPTTYLPDLRETVADRPERRRGSQACIECRRQKARCSGEFPELVSPIAHDEMLRHIDDFFTYLYPIPCYAFLHEPSIRQRCVNGTLDTNLALSIAAVSALCLSRSPSQSPASTTKITEVETFLWQNLEAPNITQLQTLLLVVHYHIQASHFSRAYMLAGLAARSATALRLNYERPELGFIAQETRRRVLWALSFIDGYFSVGLPEYETIPHTIVYQRLPCSEDAFRNGGPADTDTSAGYLPSLDADNSSTEGCSLLGACTRISKISKDIMRLTRQLALAEQPLAQLSGLVQEIQHDLWRVQADVVHTFAYNVASSARVTAKSTSRWFVRFLQVSMTWHQAHCDLYRLFLPEYPEAAPRVIMETIAPRLRLHALDACVEHVAHIHQVLRALQDLSFEPVLPSQIAVCAYHATRLTLFLPLSPDFGEQLNLDMDGAIECARTALEFLERFYLSSAPVQMIINDMRQLVKLSRGEPAVIYRELCGSEQVFDQGRHRHSHLAIHSLVRQANFVDDGYE</sequence>
<dbReference type="InterPro" id="IPR036864">
    <property type="entry name" value="Zn2-C6_fun-type_DNA-bd_sf"/>
</dbReference>
<dbReference type="GO" id="GO:0008270">
    <property type="term" value="F:zinc ion binding"/>
    <property type="evidence" value="ECO:0007669"/>
    <property type="project" value="InterPro"/>
</dbReference>
<dbReference type="Pfam" id="PF00172">
    <property type="entry name" value="Zn_clus"/>
    <property type="match status" value="1"/>
</dbReference>
<dbReference type="EMBL" id="JAPQKN010000002">
    <property type="protein sequence ID" value="KAJ5167828.1"/>
    <property type="molecule type" value="Genomic_DNA"/>
</dbReference>
<dbReference type="CDD" id="cd12148">
    <property type="entry name" value="fungal_TF_MHR"/>
    <property type="match status" value="1"/>
</dbReference>
<protein>
    <recommendedName>
        <fullName evidence="7">Zn(2)-C6 fungal-type domain-containing protein</fullName>
    </recommendedName>
</protein>
<gene>
    <name evidence="8" type="ORF">N7482_003422</name>
</gene>
<keyword evidence="2" id="KW-0479">Metal-binding</keyword>
<dbReference type="AlphaFoldDB" id="A0A9W9LPK5"/>
<reference evidence="8" key="2">
    <citation type="journal article" date="2023" name="IMA Fungus">
        <title>Comparative genomic study of the Penicillium genus elucidates a diverse pangenome and 15 lateral gene transfer events.</title>
        <authorList>
            <person name="Petersen C."/>
            <person name="Sorensen T."/>
            <person name="Nielsen M.R."/>
            <person name="Sondergaard T.E."/>
            <person name="Sorensen J.L."/>
            <person name="Fitzpatrick D.A."/>
            <person name="Frisvad J.C."/>
            <person name="Nielsen K.L."/>
        </authorList>
    </citation>
    <scope>NUCLEOTIDE SEQUENCE</scope>
    <source>
        <strain evidence="8">IBT 26290</strain>
    </source>
</reference>
<dbReference type="GO" id="GO:0005634">
    <property type="term" value="C:nucleus"/>
    <property type="evidence" value="ECO:0007669"/>
    <property type="project" value="UniProtKB-SubCell"/>
</dbReference>
<evidence type="ECO:0000256" key="1">
    <source>
        <dbReference type="ARBA" id="ARBA00004123"/>
    </source>
</evidence>
<evidence type="ECO:0000256" key="4">
    <source>
        <dbReference type="ARBA" id="ARBA00023125"/>
    </source>
</evidence>
<dbReference type="SUPFAM" id="SSF57701">
    <property type="entry name" value="Zn2/Cys6 DNA-binding domain"/>
    <property type="match status" value="2"/>
</dbReference>
<evidence type="ECO:0000259" key="7">
    <source>
        <dbReference type="PROSITE" id="PS50048"/>
    </source>
</evidence>
<comment type="caution">
    <text evidence="8">The sequence shown here is derived from an EMBL/GenBank/DDBJ whole genome shotgun (WGS) entry which is preliminary data.</text>
</comment>
<keyword evidence="9" id="KW-1185">Reference proteome</keyword>
<feature type="domain" description="Zn(2)-C6 fungal-type" evidence="7">
    <location>
        <begin position="8"/>
        <end position="38"/>
    </location>
</feature>
<comment type="subcellular location">
    <subcellularLocation>
        <location evidence="1">Nucleus</location>
    </subcellularLocation>
</comment>
<proteinExistence type="predicted"/>